<dbReference type="AlphaFoldDB" id="A0A930MZE3"/>
<evidence type="ECO:0000313" key="1">
    <source>
        <dbReference type="EMBL" id="MBF1384385.1"/>
    </source>
</evidence>
<name>A0A930MZE3_9BACT</name>
<evidence type="ECO:0000313" key="2">
    <source>
        <dbReference type="Proteomes" id="UP000771736"/>
    </source>
</evidence>
<dbReference type="RefSeq" id="WP_273159567.1">
    <property type="nucleotide sequence ID" value="NZ_JABZSJ010000026.1"/>
</dbReference>
<accession>A0A930MZE3</accession>
<protein>
    <submittedName>
        <fullName evidence="1">Uncharacterized protein</fullName>
    </submittedName>
</protein>
<comment type="caution">
    <text evidence="1">The sequence shown here is derived from an EMBL/GenBank/DDBJ whole genome shotgun (WGS) entry which is preliminary data.</text>
</comment>
<proteinExistence type="predicted"/>
<sequence length="183" mass="21411">MITPKFACYMRFERNTSKVKRNGELVERKVMRFDLSLFAGYWTGTDKLKTSKGQMYFNLNTSDRNPNRKNNQTTPEYYIQMNPNTCKKCFNLSGLRLMMNTEQDTWICSGEPSQLEVLRTKDRNPLFEEKDDGFIFVIDRNFGFVELFVIAGGRPMIDAYRKGFTLGKFDNELKLMREAAITI</sequence>
<dbReference type="EMBL" id="JABZSJ010000026">
    <property type="protein sequence ID" value="MBF1384385.1"/>
    <property type="molecule type" value="Genomic_DNA"/>
</dbReference>
<dbReference type="Proteomes" id="UP000771736">
    <property type="component" value="Unassembled WGS sequence"/>
</dbReference>
<organism evidence="1 2">
    <name type="scientific">Prevotella aurantiaca</name>
    <dbReference type="NCBI Taxonomy" id="596085"/>
    <lineage>
        <taxon>Bacteria</taxon>
        <taxon>Pseudomonadati</taxon>
        <taxon>Bacteroidota</taxon>
        <taxon>Bacteroidia</taxon>
        <taxon>Bacteroidales</taxon>
        <taxon>Prevotellaceae</taxon>
        <taxon>Prevotella</taxon>
    </lineage>
</organism>
<reference evidence="1" key="1">
    <citation type="submission" date="2020-04" db="EMBL/GenBank/DDBJ databases">
        <title>Deep metagenomics examines the oral microbiome during advanced dental caries in children, revealing novel taxa and co-occurrences with host molecules.</title>
        <authorList>
            <person name="Baker J.L."/>
            <person name="Morton J.T."/>
            <person name="Dinis M."/>
            <person name="Alvarez R."/>
            <person name="Tran N.C."/>
            <person name="Knight R."/>
            <person name="Edlund A."/>
        </authorList>
    </citation>
    <scope>NUCLEOTIDE SEQUENCE</scope>
    <source>
        <strain evidence="1">JCVI_44_bin.5</strain>
    </source>
</reference>
<gene>
    <name evidence="1" type="ORF">HXN26_05975</name>
</gene>